<proteinExistence type="predicted"/>
<feature type="non-terminal residue" evidence="1">
    <location>
        <position position="98"/>
    </location>
</feature>
<organism evidence="1 2">
    <name type="scientific">Pristionchus entomophagus</name>
    <dbReference type="NCBI Taxonomy" id="358040"/>
    <lineage>
        <taxon>Eukaryota</taxon>
        <taxon>Metazoa</taxon>
        <taxon>Ecdysozoa</taxon>
        <taxon>Nematoda</taxon>
        <taxon>Chromadorea</taxon>
        <taxon>Rhabditida</taxon>
        <taxon>Rhabditina</taxon>
        <taxon>Diplogasteromorpha</taxon>
        <taxon>Diplogasteroidea</taxon>
        <taxon>Neodiplogasteridae</taxon>
        <taxon>Pristionchus</taxon>
    </lineage>
</organism>
<reference evidence="1" key="1">
    <citation type="submission" date="2023-10" db="EMBL/GenBank/DDBJ databases">
        <title>Genome assembly of Pristionchus species.</title>
        <authorList>
            <person name="Yoshida K."/>
            <person name="Sommer R.J."/>
        </authorList>
    </citation>
    <scope>NUCLEOTIDE SEQUENCE</scope>
    <source>
        <strain evidence="1">RS0144</strain>
    </source>
</reference>
<accession>A0AAV5T8C4</accession>
<name>A0AAV5T8C4_9BILA</name>
<evidence type="ECO:0000313" key="1">
    <source>
        <dbReference type="EMBL" id="GMS91801.1"/>
    </source>
</evidence>
<evidence type="ECO:0000313" key="2">
    <source>
        <dbReference type="Proteomes" id="UP001432027"/>
    </source>
</evidence>
<sequence>LHLGNGTVYVAVEGGAWDVLHHYVPHISIIDDLLVVERDGHRQPIGHRRSEERVEETLGVVAPSQRRVDDVVVEAARDEVACDCLQFLGAGELVDDLG</sequence>
<dbReference type="EMBL" id="BTSX01000004">
    <property type="protein sequence ID" value="GMS91801.1"/>
    <property type="molecule type" value="Genomic_DNA"/>
</dbReference>
<protein>
    <submittedName>
        <fullName evidence="1">Uncharacterized protein</fullName>
    </submittedName>
</protein>
<comment type="caution">
    <text evidence="1">The sequence shown here is derived from an EMBL/GenBank/DDBJ whole genome shotgun (WGS) entry which is preliminary data.</text>
</comment>
<feature type="non-terminal residue" evidence="1">
    <location>
        <position position="1"/>
    </location>
</feature>
<dbReference type="AlphaFoldDB" id="A0AAV5T8C4"/>
<gene>
    <name evidence="1" type="ORF">PENTCL1PPCAC_13976</name>
</gene>
<keyword evidence="2" id="KW-1185">Reference proteome</keyword>
<dbReference type="Proteomes" id="UP001432027">
    <property type="component" value="Unassembled WGS sequence"/>
</dbReference>